<dbReference type="Pfam" id="PF09335">
    <property type="entry name" value="VTT_dom"/>
    <property type="match status" value="1"/>
</dbReference>
<evidence type="ECO:0000259" key="7">
    <source>
        <dbReference type="Pfam" id="PF09335"/>
    </source>
</evidence>
<comment type="similarity">
    <text evidence="6">Belongs to the TVP38/TMEM64 family.</text>
</comment>
<dbReference type="GO" id="GO:0005886">
    <property type="term" value="C:plasma membrane"/>
    <property type="evidence" value="ECO:0007669"/>
    <property type="project" value="UniProtKB-SubCell"/>
</dbReference>
<feature type="domain" description="VTT" evidence="7">
    <location>
        <begin position="71"/>
        <end position="184"/>
    </location>
</feature>
<dbReference type="EMBL" id="JADQDP010000002">
    <property type="protein sequence ID" value="MBF9141952.1"/>
    <property type="molecule type" value="Genomic_DNA"/>
</dbReference>
<keyword evidence="3 6" id="KW-0812">Transmembrane</keyword>
<feature type="transmembrane region" description="Helical" evidence="6">
    <location>
        <begin position="136"/>
        <end position="158"/>
    </location>
</feature>
<evidence type="ECO:0000313" key="8">
    <source>
        <dbReference type="EMBL" id="MBF9141952.1"/>
    </source>
</evidence>
<evidence type="ECO:0000256" key="3">
    <source>
        <dbReference type="ARBA" id="ARBA00022692"/>
    </source>
</evidence>
<keyword evidence="9" id="KW-1185">Reference proteome</keyword>
<feature type="transmembrane region" description="Helical" evidence="6">
    <location>
        <begin position="165"/>
        <end position="183"/>
    </location>
</feature>
<feature type="transmembrane region" description="Helical" evidence="6">
    <location>
        <begin position="54"/>
        <end position="76"/>
    </location>
</feature>
<dbReference type="InterPro" id="IPR032816">
    <property type="entry name" value="VTT_dom"/>
</dbReference>
<dbReference type="RefSeq" id="WP_196286281.1">
    <property type="nucleotide sequence ID" value="NZ_JADQDP010000002.1"/>
</dbReference>
<evidence type="ECO:0000256" key="2">
    <source>
        <dbReference type="ARBA" id="ARBA00022475"/>
    </source>
</evidence>
<dbReference type="AlphaFoldDB" id="A0A931BIG4"/>
<dbReference type="InterPro" id="IPR015414">
    <property type="entry name" value="TMEM64"/>
</dbReference>
<organism evidence="8 9">
    <name type="scientific">Hymenobacter properus</name>
    <dbReference type="NCBI Taxonomy" id="2791026"/>
    <lineage>
        <taxon>Bacteria</taxon>
        <taxon>Pseudomonadati</taxon>
        <taxon>Bacteroidota</taxon>
        <taxon>Cytophagia</taxon>
        <taxon>Cytophagales</taxon>
        <taxon>Hymenobacteraceae</taxon>
        <taxon>Hymenobacter</taxon>
    </lineage>
</organism>
<keyword evidence="4 6" id="KW-1133">Transmembrane helix</keyword>
<feature type="transmembrane region" description="Helical" evidence="6">
    <location>
        <begin position="203"/>
        <end position="222"/>
    </location>
</feature>
<accession>A0A931BIG4</accession>
<gene>
    <name evidence="8" type="ORF">I2I01_09930</name>
</gene>
<dbReference type="PANTHER" id="PTHR12677:SF59">
    <property type="entry name" value="GOLGI APPARATUS MEMBRANE PROTEIN TVP38-RELATED"/>
    <property type="match status" value="1"/>
</dbReference>
<sequence length="245" mass="26874">MFRVLRELFRKNFSTLLPMLLLVVVPLVGSSSLTWVLARNQQLLENLTTAQSLLYFALVGVAMAFSLVNTTAVVLITGFYLGWSGFPGMVVAYALSALVGYQIATTLDHGKMTAFISHFPKADAVMKELKTESWQLIFLTRVSPVTPFALMTFVLAIMRVRLKPFLLASIAGMLPRSLFFYWLGTKAKDVFTLLKDPGTGTAGKLLLLALVAASFFGLYYLFNQALKRALHKSAAASAEKSSADS</sequence>
<name>A0A931BIG4_9BACT</name>
<keyword evidence="2 6" id="KW-1003">Cell membrane</keyword>
<evidence type="ECO:0000256" key="1">
    <source>
        <dbReference type="ARBA" id="ARBA00004651"/>
    </source>
</evidence>
<dbReference type="PANTHER" id="PTHR12677">
    <property type="entry name" value="GOLGI APPARATUS MEMBRANE PROTEIN TVP38-RELATED"/>
    <property type="match status" value="1"/>
</dbReference>
<evidence type="ECO:0000256" key="5">
    <source>
        <dbReference type="ARBA" id="ARBA00023136"/>
    </source>
</evidence>
<feature type="transmembrane region" description="Helical" evidence="6">
    <location>
        <begin position="83"/>
        <end position="104"/>
    </location>
</feature>
<comment type="caution">
    <text evidence="8">The sequence shown here is derived from an EMBL/GenBank/DDBJ whole genome shotgun (WGS) entry which is preliminary data.</text>
</comment>
<dbReference type="Proteomes" id="UP000645610">
    <property type="component" value="Unassembled WGS sequence"/>
</dbReference>
<evidence type="ECO:0000256" key="4">
    <source>
        <dbReference type="ARBA" id="ARBA00022989"/>
    </source>
</evidence>
<reference evidence="8 9" key="1">
    <citation type="submission" date="2020-11" db="EMBL/GenBank/DDBJ databases">
        <authorList>
            <person name="Kim M.K."/>
        </authorList>
    </citation>
    <scope>NUCLEOTIDE SEQUENCE [LARGE SCALE GENOMIC DNA]</scope>
    <source>
        <strain evidence="8 9">BT439</strain>
    </source>
</reference>
<protein>
    <recommendedName>
        <fullName evidence="6">TVP38/TMEM64 family membrane protein</fullName>
    </recommendedName>
</protein>
<evidence type="ECO:0000256" key="6">
    <source>
        <dbReference type="RuleBase" id="RU366058"/>
    </source>
</evidence>
<comment type="subcellular location">
    <subcellularLocation>
        <location evidence="1 6">Cell membrane</location>
        <topology evidence="1 6">Multi-pass membrane protein</topology>
    </subcellularLocation>
</comment>
<evidence type="ECO:0000313" key="9">
    <source>
        <dbReference type="Proteomes" id="UP000645610"/>
    </source>
</evidence>
<keyword evidence="5 6" id="KW-0472">Membrane</keyword>
<proteinExistence type="inferred from homology"/>